<evidence type="ECO:0000313" key="2">
    <source>
        <dbReference type="Proteomes" id="UP001172386"/>
    </source>
</evidence>
<gene>
    <name evidence="1" type="ORF">H2198_008756</name>
</gene>
<organism evidence="1 2">
    <name type="scientific">Neophaeococcomyces mojaviensis</name>
    <dbReference type="NCBI Taxonomy" id="3383035"/>
    <lineage>
        <taxon>Eukaryota</taxon>
        <taxon>Fungi</taxon>
        <taxon>Dikarya</taxon>
        <taxon>Ascomycota</taxon>
        <taxon>Pezizomycotina</taxon>
        <taxon>Eurotiomycetes</taxon>
        <taxon>Chaetothyriomycetidae</taxon>
        <taxon>Chaetothyriales</taxon>
        <taxon>Chaetothyriales incertae sedis</taxon>
        <taxon>Neophaeococcomyces</taxon>
    </lineage>
</organism>
<dbReference type="Proteomes" id="UP001172386">
    <property type="component" value="Unassembled WGS sequence"/>
</dbReference>
<reference evidence="1" key="1">
    <citation type="submission" date="2022-10" db="EMBL/GenBank/DDBJ databases">
        <title>Culturing micro-colonial fungi from biological soil crusts in the Mojave desert and describing Neophaeococcomyces mojavensis, and introducing the new genera and species Taxawa tesnikishii.</title>
        <authorList>
            <person name="Kurbessoian T."/>
            <person name="Stajich J.E."/>
        </authorList>
    </citation>
    <scope>NUCLEOTIDE SEQUENCE</scope>
    <source>
        <strain evidence="1">JES_112</strain>
    </source>
</reference>
<sequence length="299" mass="33785">MGRRYLKRITWESETVLIREQMRYPGYLLNPGDLFQVEPERVMFATGAQKESNKTAATSEEVDGASEDKPEEQAAAEPEPEEEDEDIDIDRSPKDILKDLQSQAKSILASERSKIGAKRKQDLRAFTKSVKRMLSRSSSSTILTDSLEAQFEELKNQLRIQRQNQKEGRTSLPSEQKADSTSSDKPLAEAQLDAEEATDADLDAEANYVSDQDLESLRLALQTSIDNPVDADKPYATPWRPRDYMSAFAFIPRYLEVNQNICAAVYLRHPVARPGMAEVPTPYGNETGGAAYVWYLRRR</sequence>
<proteinExistence type="predicted"/>
<comment type="caution">
    <text evidence="1">The sequence shown here is derived from an EMBL/GenBank/DDBJ whole genome shotgun (WGS) entry which is preliminary data.</text>
</comment>
<name>A0ACC2ZWC5_9EURO</name>
<keyword evidence="2" id="KW-1185">Reference proteome</keyword>
<dbReference type="EMBL" id="JAPDRQ010000224">
    <property type="protein sequence ID" value="KAJ9651977.1"/>
    <property type="molecule type" value="Genomic_DNA"/>
</dbReference>
<protein>
    <submittedName>
        <fullName evidence="1">Uncharacterized protein</fullName>
    </submittedName>
</protein>
<accession>A0ACC2ZWC5</accession>
<evidence type="ECO:0000313" key="1">
    <source>
        <dbReference type="EMBL" id="KAJ9651977.1"/>
    </source>
</evidence>